<protein>
    <submittedName>
        <fullName evidence="1">Uncharacterized protein</fullName>
    </submittedName>
</protein>
<accession>A0A4U7KN26</accession>
<dbReference type="OrthoDB" id="2552594at2759"/>
<reference evidence="1 2" key="1">
    <citation type="submission" date="2019-05" db="EMBL/GenBank/DDBJ databases">
        <title>Sporisorium graminicola CBS 10092 draft sequencing and annotation.</title>
        <authorList>
            <person name="Solano-Gonzalez S."/>
            <person name="Caddick M.X."/>
            <person name="Darby A."/>
        </authorList>
    </citation>
    <scope>NUCLEOTIDE SEQUENCE [LARGE SCALE GENOMIC DNA]</scope>
    <source>
        <strain evidence="1 2">CBS 10092</strain>
    </source>
</reference>
<evidence type="ECO:0000313" key="2">
    <source>
        <dbReference type="Proteomes" id="UP000306050"/>
    </source>
</evidence>
<dbReference type="RefSeq" id="XP_029737232.1">
    <property type="nucleotide sequence ID" value="XM_029886919.1"/>
</dbReference>
<dbReference type="GeneID" id="40729222"/>
<dbReference type="Proteomes" id="UP000306050">
    <property type="component" value="Chromosome SGRAM_8"/>
</dbReference>
<dbReference type="KEGG" id="sgra:EX895_006327"/>
<dbReference type="AlphaFoldDB" id="A0A4U7KN26"/>
<organism evidence="1 2">
    <name type="scientific">Sporisorium graminicola</name>
    <dbReference type="NCBI Taxonomy" id="280036"/>
    <lineage>
        <taxon>Eukaryota</taxon>
        <taxon>Fungi</taxon>
        <taxon>Dikarya</taxon>
        <taxon>Basidiomycota</taxon>
        <taxon>Ustilaginomycotina</taxon>
        <taxon>Ustilaginomycetes</taxon>
        <taxon>Ustilaginales</taxon>
        <taxon>Ustilaginaceae</taxon>
        <taxon>Sporisorium</taxon>
    </lineage>
</organism>
<dbReference type="EMBL" id="SRRM01000021">
    <property type="protein sequence ID" value="TKY85247.1"/>
    <property type="molecule type" value="Genomic_DNA"/>
</dbReference>
<sequence length="487" mass="52355">MIHAKRLLPNDHLEPVVEKFTSQGLSLKRDTLLPKLALFDSLDNEGDYTQAKRDSLIPKLPLFGSFDNEGDYSNVRKRLLDFVKSLEPSKGTEYLEENHQTLGPQHTVHPLNRRHDAANPLDVAILGEKLPFGIPTKLPGSKRSKSSGLDLLGYKIPLNAIEIPSASKRGDSPVDLGLKADNKEGVDAVSAILESLVKTSYKRDDSPLDLGLKTGNKQDLDSAKSLLGGLIPTKREEQAPVQPLDLGLHTGNEQDLERAKSILGGLLGGAATKRDTISTDKIDLSSFEELGQAATKEGAKALLPLAFAPVRQAASPAVQGIKAVNSVCNAFGCYPAIESVIKKVKDEVTNEVHLPVPGQARALGDQNLLANGLLNGNGQIEGVPVKRDQDPVTAAILDTSDKARDEILDVKTAADNAAGAFVKNMYSKHGEVKERGDLNFPGLSLLPGTGPSATETANKLKEDLKEVIDFTGLPLPGAKRMEKVRRK</sequence>
<keyword evidence="2" id="KW-1185">Reference proteome</keyword>
<comment type="caution">
    <text evidence="1">The sequence shown here is derived from an EMBL/GenBank/DDBJ whole genome shotgun (WGS) entry which is preliminary data.</text>
</comment>
<proteinExistence type="predicted"/>
<evidence type="ECO:0000313" key="1">
    <source>
        <dbReference type="EMBL" id="TKY85247.1"/>
    </source>
</evidence>
<name>A0A4U7KN26_9BASI</name>
<gene>
    <name evidence="1" type="ORF">EX895_006327</name>
</gene>